<dbReference type="Pfam" id="PF20434">
    <property type="entry name" value="BD-FAE"/>
    <property type="match status" value="1"/>
</dbReference>
<dbReference type="InterPro" id="IPR049492">
    <property type="entry name" value="BD-FAE-like_dom"/>
</dbReference>
<dbReference type="RefSeq" id="WP_153437021.1">
    <property type="nucleotide sequence ID" value="NZ_WITC01000021.1"/>
</dbReference>
<proteinExistence type="predicted"/>
<evidence type="ECO:0000259" key="2">
    <source>
        <dbReference type="Pfam" id="PF20434"/>
    </source>
</evidence>
<dbReference type="Proteomes" id="UP000439983">
    <property type="component" value="Unassembled WGS sequence"/>
</dbReference>
<dbReference type="Gene3D" id="3.40.50.1820">
    <property type="entry name" value="alpha/beta hydrolase"/>
    <property type="match status" value="1"/>
</dbReference>
<protein>
    <submittedName>
        <fullName evidence="3">Alpha/beta hydrolase fold domain-containing protein</fullName>
    </submittedName>
</protein>
<gene>
    <name evidence="3" type="ORF">GHK62_03860</name>
</gene>
<dbReference type="SUPFAM" id="SSF53474">
    <property type="entry name" value="alpha/beta-Hydrolases"/>
    <property type="match status" value="1"/>
</dbReference>
<evidence type="ECO:0000256" key="1">
    <source>
        <dbReference type="ARBA" id="ARBA00022801"/>
    </source>
</evidence>
<accession>A0A6N7L8K2</accession>
<keyword evidence="1 3" id="KW-0378">Hydrolase</keyword>
<dbReference type="InterPro" id="IPR050300">
    <property type="entry name" value="GDXG_lipolytic_enzyme"/>
</dbReference>
<keyword evidence="4" id="KW-1185">Reference proteome</keyword>
<dbReference type="PANTHER" id="PTHR48081:SF33">
    <property type="entry name" value="KYNURENINE FORMAMIDASE"/>
    <property type="match status" value="1"/>
</dbReference>
<organism evidence="3 4">
    <name type="scientific">Sinorhizobium terangae</name>
    <dbReference type="NCBI Taxonomy" id="110322"/>
    <lineage>
        <taxon>Bacteria</taxon>
        <taxon>Pseudomonadati</taxon>
        <taxon>Pseudomonadota</taxon>
        <taxon>Alphaproteobacteria</taxon>
        <taxon>Hyphomicrobiales</taxon>
        <taxon>Rhizobiaceae</taxon>
        <taxon>Sinorhizobium/Ensifer group</taxon>
        <taxon>Sinorhizobium</taxon>
    </lineage>
</organism>
<name>A0A6N7L8K2_SINTE</name>
<evidence type="ECO:0000313" key="3">
    <source>
        <dbReference type="EMBL" id="MQX13926.1"/>
    </source>
</evidence>
<dbReference type="InterPro" id="IPR029058">
    <property type="entry name" value="AB_hydrolase_fold"/>
</dbReference>
<feature type="domain" description="BD-FAE-like" evidence="2">
    <location>
        <begin position="58"/>
        <end position="156"/>
    </location>
</feature>
<dbReference type="PANTHER" id="PTHR48081">
    <property type="entry name" value="AB HYDROLASE SUPERFAMILY PROTEIN C4A8.06C"/>
    <property type="match status" value="1"/>
</dbReference>
<dbReference type="EMBL" id="WITC01000021">
    <property type="protein sequence ID" value="MQX13926.1"/>
    <property type="molecule type" value="Genomic_DNA"/>
</dbReference>
<dbReference type="OrthoDB" id="9771666at2"/>
<comment type="caution">
    <text evidence="3">The sequence shown here is derived from an EMBL/GenBank/DDBJ whole genome shotgun (WGS) entry which is preliminary data.</text>
</comment>
<evidence type="ECO:0000313" key="4">
    <source>
        <dbReference type="Proteomes" id="UP000439983"/>
    </source>
</evidence>
<dbReference type="GO" id="GO:0016787">
    <property type="term" value="F:hydrolase activity"/>
    <property type="evidence" value="ECO:0007669"/>
    <property type="project" value="UniProtKB-KW"/>
</dbReference>
<dbReference type="AlphaFoldDB" id="A0A6N7L8K2"/>
<reference evidence="3 4" key="1">
    <citation type="journal article" date="2013" name="Genome Biol.">
        <title>Comparative genomics of the core and accessory genomes of 48 Sinorhizobium strains comprising five genospecies.</title>
        <authorList>
            <person name="Sugawara M."/>
            <person name="Epstein B."/>
            <person name="Badgley B.D."/>
            <person name="Unno T."/>
            <person name="Xu L."/>
            <person name="Reese J."/>
            <person name="Gyaneshwar P."/>
            <person name="Denny R."/>
            <person name="Mudge J."/>
            <person name="Bharti A.K."/>
            <person name="Farmer A.D."/>
            <person name="May G.D."/>
            <person name="Woodward J.E."/>
            <person name="Medigue C."/>
            <person name="Vallenet D."/>
            <person name="Lajus A."/>
            <person name="Rouy Z."/>
            <person name="Martinez-Vaz B."/>
            <person name="Tiffin P."/>
            <person name="Young N.D."/>
            <person name="Sadowsky M.J."/>
        </authorList>
    </citation>
    <scope>NUCLEOTIDE SEQUENCE [LARGE SCALE GENOMIC DNA]</scope>
    <source>
        <strain evidence="3 4">USDA4894</strain>
    </source>
</reference>
<sequence length="296" mass="32467">MARLDEPDYIFRDRHPERSDVYALYDKESERMRRDAFCLFDLPYGRHPRMTFDLFPGENHAPLAVFFHGGYWQSLDKQRFSFVARSLLARGFSVALPNYPLAPEMPLEAIAGTARSCLPAIFAALTRQTGSPPSSFLTTGHSAGGHLSIWAGMHASADPVVASVPFAGMVPISGIFDVRPLVGTSLNKALKLTIRRAARLSPIGHELPTGQYRVFVGADETLGFLRQAALFTGELNAAGHDAALFDLTGLNHYTILMDLLSANSAIARVIEGMVGMGGDCAGRRNDYKKQNKLRQL</sequence>